<evidence type="ECO:0000313" key="2">
    <source>
        <dbReference type="EMBL" id="KAF0537280.1"/>
    </source>
</evidence>
<accession>A0A8H4AVK2</accession>
<evidence type="ECO:0000256" key="1">
    <source>
        <dbReference type="SAM" id="MobiDB-lite"/>
    </source>
</evidence>
<proteinExistence type="predicted"/>
<dbReference type="OrthoDB" id="5400650at2759"/>
<protein>
    <submittedName>
        <fullName evidence="2">Chitin synthase regulatory factor chr2</fullName>
    </submittedName>
</protein>
<gene>
    <name evidence="2" type="ORF">F8M41_008448</name>
</gene>
<dbReference type="Pfam" id="PF20162">
    <property type="entry name" value="Etd1"/>
    <property type="match status" value="1"/>
</dbReference>
<feature type="compositionally biased region" description="Acidic residues" evidence="1">
    <location>
        <begin position="742"/>
        <end position="751"/>
    </location>
</feature>
<keyword evidence="3" id="KW-1185">Reference proteome</keyword>
<feature type="region of interest" description="Disordered" evidence="1">
    <location>
        <begin position="467"/>
        <end position="495"/>
    </location>
</feature>
<evidence type="ECO:0000313" key="3">
    <source>
        <dbReference type="Proteomes" id="UP000439903"/>
    </source>
</evidence>
<dbReference type="AlphaFoldDB" id="A0A8H4AVK2"/>
<organism evidence="2 3">
    <name type="scientific">Gigaspora margarita</name>
    <dbReference type="NCBI Taxonomy" id="4874"/>
    <lineage>
        <taxon>Eukaryota</taxon>
        <taxon>Fungi</taxon>
        <taxon>Fungi incertae sedis</taxon>
        <taxon>Mucoromycota</taxon>
        <taxon>Glomeromycotina</taxon>
        <taxon>Glomeromycetes</taxon>
        <taxon>Diversisporales</taxon>
        <taxon>Gigasporaceae</taxon>
        <taxon>Gigaspora</taxon>
    </lineage>
</organism>
<dbReference type="Proteomes" id="UP000439903">
    <property type="component" value="Unassembled WGS sequence"/>
</dbReference>
<sequence length="1017" mass="116965">MINVSSLNFNRGLIINAQGIQLSDFLSYDFKPQHKNDFIKNTSFDAKLVNSITKKESFLLKNHIELSADELEYVSQIFDTDAAINSVMTLLADESSTNDIFLMIQCSKVELIIKKETIKPSAELINKVKEALKHYDPYHKLMDVFNSYGYFLPKKMILGHKIYRVTCLNVDQYLTEPNNKDNEIKWTIFDDFSENKLEVILSQWEKYMSSYNFDLSYLVSIDGELIMKNKIKEWIKFCLESDLDSLQVIGCKELYPLYEIFDLTLRQEIESVLGINIQIDSTFEIDNQAKFINRNNIKERVLMAGIVPIKGPPFSYSVKFPICFKSNNYQVFGKFITRDDEPIDEVIIKFEFMDTYGFLIFMEDYNFTYKNPKIAWILIGIPAEVGYFSTNTRKINVLGSGNEPFALKSNNNNILLNVPEYLPQDSVIVVSFKHPPSNDEPKFIAKILNYQDNKILFNVYCHDYESSDSEESNEDSKTLDRENDNEDSKFFDNEDINEDSKGNFFFGEYDEDSDSNDTRIDDFEHDKSNYVKKSLIKASKCSIQWFILRNSDIADLIYLNKIGQGFYLIKSKKPSYPISPTSISNWVNKEESKPSLNKKQYLSFYRRPTSSIKHAISSLAFASGAVAAATAFGFVFSLPTKPKHSLQLSERSPSKQFKLFLSKNKNPSPTKNVLHQSTIHPLMVHLDNIDDDISSTYSDVSSVYTVDRKISSIPDIPGILAQAFDSSSAVCSFNSRSIETLQEEEEEDWDTNTDNFINPPKARSSLPPSMPVSPKYLTPPKLYNRSNSLPPSVIPKSFYQQPTPSESWDDDFDLDNDEINVPNSVEQAQFSLRMEITTIRDFDSQIKELKKLRNKKQLLATTVQSKITRKLPNGFAKFKKKSKLYKDLETLFNQDWEEAAIIIDLFDKSEDKQQTFGGGKMVIIGIKEIPSERHIQALKKIIVEELGENAQDVIFMDDNDKKKDKRSINNDDSRQKEYFRISVEVLPSLIDHLKKLQDRLSEHIDKLDVLASNERGS</sequence>
<feature type="region of interest" description="Disordered" evidence="1">
    <location>
        <begin position="742"/>
        <end position="781"/>
    </location>
</feature>
<feature type="compositionally biased region" description="Basic and acidic residues" evidence="1">
    <location>
        <begin position="474"/>
        <end position="492"/>
    </location>
</feature>
<dbReference type="InterPro" id="IPR045342">
    <property type="entry name" value="Etd1"/>
</dbReference>
<dbReference type="GO" id="GO:1902412">
    <property type="term" value="P:regulation of mitotic cytokinesis"/>
    <property type="evidence" value="ECO:0007669"/>
    <property type="project" value="InterPro"/>
</dbReference>
<reference evidence="2 3" key="1">
    <citation type="journal article" date="2019" name="Environ. Microbiol.">
        <title>At the nexus of three kingdoms: the genome of the mycorrhizal fungus Gigaspora margarita provides insights into plant, endobacterial and fungal interactions.</title>
        <authorList>
            <person name="Venice F."/>
            <person name="Ghignone S."/>
            <person name="Salvioli di Fossalunga A."/>
            <person name="Amselem J."/>
            <person name="Novero M."/>
            <person name="Xianan X."/>
            <person name="Sedzielewska Toro K."/>
            <person name="Morin E."/>
            <person name="Lipzen A."/>
            <person name="Grigoriev I.V."/>
            <person name="Henrissat B."/>
            <person name="Martin F.M."/>
            <person name="Bonfante P."/>
        </authorList>
    </citation>
    <scope>NUCLEOTIDE SEQUENCE [LARGE SCALE GENOMIC DNA]</scope>
    <source>
        <strain evidence="2 3">BEG34</strain>
    </source>
</reference>
<comment type="caution">
    <text evidence="2">The sequence shown here is derived from an EMBL/GenBank/DDBJ whole genome shotgun (WGS) entry which is preliminary data.</text>
</comment>
<dbReference type="EMBL" id="WTPW01000190">
    <property type="protein sequence ID" value="KAF0537280.1"/>
    <property type="molecule type" value="Genomic_DNA"/>
</dbReference>
<dbReference type="GO" id="GO:0005096">
    <property type="term" value="F:GTPase activator activity"/>
    <property type="evidence" value="ECO:0007669"/>
    <property type="project" value="InterPro"/>
</dbReference>
<name>A0A8H4AVK2_GIGMA</name>